<name>A0A2A9NHU6_9AGAR</name>
<evidence type="ECO:0000256" key="1">
    <source>
        <dbReference type="SAM" id="MobiDB-lite"/>
    </source>
</evidence>
<dbReference type="InterPro" id="IPR001810">
    <property type="entry name" value="F-box_dom"/>
</dbReference>
<feature type="region of interest" description="Disordered" evidence="1">
    <location>
        <begin position="337"/>
        <end position="380"/>
    </location>
</feature>
<feature type="compositionally biased region" description="Low complexity" evidence="1">
    <location>
        <begin position="343"/>
        <end position="371"/>
    </location>
</feature>
<feature type="region of interest" description="Disordered" evidence="1">
    <location>
        <begin position="152"/>
        <end position="172"/>
    </location>
</feature>
<keyword evidence="4" id="KW-1185">Reference proteome</keyword>
<reference evidence="3 4" key="1">
    <citation type="submission" date="2014-02" db="EMBL/GenBank/DDBJ databases">
        <title>Transposable element dynamics among asymbiotic and ectomycorrhizal Amanita fungi.</title>
        <authorList>
            <consortium name="DOE Joint Genome Institute"/>
            <person name="Hess J."/>
            <person name="Skrede I."/>
            <person name="Wolfe B."/>
            <person name="LaButti K."/>
            <person name="Ohm R.A."/>
            <person name="Grigoriev I.V."/>
            <person name="Pringle A."/>
        </authorList>
    </citation>
    <scope>NUCLEOTIDE SEQUENCE [LARGE SCALE GENOMIC DNA]</scope>
    <source>
        <strain evidence="3 4">SKay4041</strain>
    </source>
</reference>
<proteinExistence type="predicted"/>
<organism evidence="3 4">
    <name type="scientific">Amanita thiersii Skay4041</name>
    <dbReference type="NCBI Taxonomy" id="703135"/>
    <lineage>
        <taxon>Eukaryota</taxon>
        <taxon>Fungi</taxon>
        <taxon>Dikarya</taxon>
        <taxon>Basidiomycota</taxon>
        <taxon>Agaricomycotina</taxon>
        <taxon>Agaricomycetes</taxon>
        <taxon>Agaricomycetidae</taxon>
        <taxon>Agaricales</taxon>
        <taxon>Pluteineae</taxon>
        <taxon>Amanitaceae</taxon>
        <taxon>Amanita</taxon>
    </lineage>
</organism>
<evidence type="ECO:0000259" key="2">
    <source>
        <dbReference type="Pfam" id="PF13013"/>
    </source>
</evidence>
<accession>A0A2A9NHU6</accession>
<sequence>MVVEFEINTLPNELLYRIFECCYTEYPTSKSSSSQSAHARTRRPQQTLTTFKLSHVCRRWRALLLSSPSRWSSLVVTHARHMNVLNNLLERSQGCELEITLCITAVTYTHSHVAPAHVSGTRGSGECDLPFQTQWTPQCRYDLAPNPPLPSLGDPHRVRSYSTTTRHPQTLKSTDPAFTRLHELLHLLFHPVHASRIAKLTVNASRFTMPTLEHCLRGVPFPKLKVLSISQQQQQQQQPTFHYQSCYRPQIPYPHLAQPHATGLGMGMAPVGAGAYVFSAECFRERPRTCEVVRLSNVVMHLGDTSGLVELGLAHLDGFVLNRCLRSASTVVARDLERENDDASTTWTTATSAASASPSSPGSFYSNSLSPNGGPIRTRRASDSAASSLFPNLSRLHLTDVRLSSIDRSFFFRSFAGVRELGIDQMNPSALLESLRADGGLLPELKKITINGIEVRRTGSEAEYDDF</sequence>
<evidence type="ECO:0000313" key="4">
    <source>
        <dbReference type="Proteomes" id="UP000242287"/>
    </source>
</evidence>
<dbReference type="Pfam" id="PF13013">
    <property type="entry name" value="F-box-like_2"/>
    <property type="match status" value="1"/>
</dbReference>
<dbReference type="Gene3D" id="1.20.1280.50">
    <property type="match status" value="1"/>
</dbReference>
<dbReference type="EMBL" id="KZ302122">
    <property type="protein sequence ID" value="PFH47282.1"/>
    <property type="molecule type" value="Genomic_DNA"/>
</dbReference>
<dbReference type="AlphaFoldDB" id="A0A2A9NHU6"/>
<dbReference type="Proteomes" id="UP000242287">
    <property type="component" value="Unassembled WGS sequence"/>
</dbReference>
<gene>
    <name evidence="3" type="ORF">AMATHDRAFT_50418</name>
</gene>
<evidence type="ECO:0000313" key="3">
    <source>
        <dbReference type="EMBL" id="PFH47282.1"/>
    </source>
</evidence>
<protein>
    <recommendedName>
        <fullName evidence="2">F-box domain-containing protein</fullName>
    </recommendedName>
</protein>
<feature type="domain" description="F-box" evidence="2">
    <location>
        <begin position="5"/>
        <end position="83"/>
    </location>
</feature>
<feature type="compositionally biased region" description="Polar residues" evidence="1">
    <location>
        <begin position="160"/>
        <end position="172"/>
    </location>
</feature>